<comment type="catalytic activity">
    <reaction evidence="1">
        <text>5-(2-hydroxyethyl)-4-methylthiazole + ATP = 4-methyl-5-(2-phosphooxyethyl)-thiazole + ADP + H(+)</text>
        <dbReference type="Rhea" id="RHEA:24212"/>
        <dbReference type="ChEBI" id="CHEBI:15378"/>
        <dbReference type="ChEBI" id="CHEBI:17957"/>
        <dbReference type="ChEBI" id="CHEBI:30616"/>
        <dbReference type="ChEBI" id="CHEBI:58296"/>
        <dbReference type="ChEBI" id="CHEBI:456216"/>
        <dbReference type="EC" id="2.7.1.50"/>
    </reaction>
</comment>
<dbReference type="InterPro" id="IPR022998">
    <property type="entry name" value="ThiamineP_synth_TenI"/>
</dbReference>
<dbReference type="CDD" id="cd01170">
    <property type="entry name" value="THZ_kinase"/>
    <property type="match status" value="1"/>
</dbReference>
<feature type="domain" description="Thiamine phosphate synthase/TenI" evidence="15">
    <location>
        <begin position="19"/>
        <end position="172"/>
    </location>
</feature>
<dbReference type="GO" id="GO:0005524">
    <property type="term" value="F:ATP binding"/>
    <property type="evidence" value="ECO:0007669"/>
    <property type="project" value="UniProtKB-KW"/>
</dbReference>
<keyword evidence="10" id="KW-0460">Magnesium</keyword>
<evidence type="ECO:0000256" key="5">
    <source>
        <dbReference type="ARBA" id="ARBA00022679"/>
    </source>
</evidence>
<dbReference type="SUPFAM" id="SSF53613">
    <property type="entry name" value="Ribokinase-like"/>
    <property type="match status" value="1"/>
</dbReference>
<comment type="catalytic activity">
    <reaction evidence="14">
        <text>2-[(2R,5Z)-2-carboxy-4-methylthiazol-5(2H)-ylidene]ethyl phosphate + 4-amino-2-methyl-5-(diphosphooxymethyl)pyrimidine + 2 H(+) = thiamine phosphate + CO2 + diphosphate</text>
        <dbReference type="Rhea" id="RHEA:47844"/>
        <dbReference type="ChEBI" id="CHEBI:15378"/>
        <dbReference type="ChEBI" id="CHEBI:16526"/>
        <dbReference type="ChEBI" id="CHEBI:33019"/>
        <dbReference type="ChEBI" id="CHEBI:37575"/>
        <dbReference type="ChEBI" id="CHEBI:57841"/>
        <dbReference type="ChEBI" id="CHEBI:62899"/>
        <dbReference type="EC" id="2.5.1.3"/>
    </reaction>
</comment>
<feature type="non-terminal residue" evidence="16">
    <location>
        <position position="483"/>
    </location>
</feature>
<comment type="cofactor">
    <cofactor evidence="2">
        <name>Mg(2+)</name>
        <dbReference type="ChEBI" id="CHEBI:18420"/>
    </cofactor>
</comment>
<accession>A0A9P7GSI1</accession>
<dbReference type="GO" id="GO:0009228">
    <property type="term" value="P:thiamine biosynthetic process"/>
    <property type="evidence" value="ECO:0007669"/>
    <property type="project" value="UniProtKB-KW"/>
</dbReference>
<evidence type="ECO:0000256" key="14">
    <source>
        <dbReference type="ARBA" id="ARBA00047883"/>
    </source>
</evidence>
<evidence type="ECO:0000256" key="2">
    <source>
        <dbReference type="ARBA" id="ARBA00001946"/>
    </source>
</evidence>
<dbReference type="AlphaFoldDB" id="A0A9P7GSI1"/>
<dbReference type="EMBL" id="JABCKI010000135">
    <property type="protein sequence ID" value="KAG5652357.1"/>
    <property type="molecule type" value="Genomic_DNA"/>
</dbReference>
<dbReference type="PRINTS" id="PR01099">
    <property type="entry name" value="HYETHTZKNASE"/>
</dbReference>
<evidence type="ECO:0000256" key="6">
    <source>
        <dbReference type="ARBA" id="ARBA00022723"/>
    </source>
</evidence>
<keyword evidence="8" id="KW-0418">Kinase</keyword>
<comment type="catalytic activity">
    <reaction evidence="13">
        <text>2-(2-carboxy-4-methylthiazol-5-yl)ethyl phosphate + 4-amino-2-methyl-5-(diphosphooxymethyl)pyrimidine + 2 H(+) = thiamine phosphate + CO2 + diphosphate</text>
        <dbReference type="Rhea" id="RHEA:47848"/>
        <dbReference type="ChEBI" id="CHEBI:15378"/>
        <dbReference type="ChEBI" id="CHEBI:16526"/>
        <dbReference type="ChEBI" id="CHEBI:33019"/>
        <dbReference type="ChEBI" id="CHEBI:37575"/>
        <dbReference type="ChEBI" id="CHEBI:57841"/>
        <dbReference type="ChEBI" id="CHEBI:62890"/>
        <dbReference type="EC" id="2.5.1.3"/>
    </reaction>
</comment>
<protein>
    <recommendedName>
        <fullName evidence="15">Thiamine phosphate synthase/TenI domain-containing protein</fullName>
    </recommendedName>
</protein>
<dbReference type="GO" id="GO:0004789">
    <property type="term" value="F:thiamine-phosphate diphosphorylase activity"/>
    <property type="evidence" value="ECO:0007669"/>
    <property type="project" value="UniProtKB-EC"/>
</dbReference>
<dbReference type="Pfam" id="PF02110">
    <property type="entry name" value="HK"/>
    <property type="match status" value="1"/>
</dbReference>
<keyword evidence="17" id="KW-1185">Reference proteome</keyword>
<comment type="catalytic activity">
    <reaction evidence="12">
        <text>4-methyl-5-(2-phosphooxyethyl)-thiazole + 4-amino-2-methyl-5-(diphosphooxymethyl)pyrimidine + H(+) = thiamine phosphate + diphosphate</text>
        <dbReference type="Rhea" id="RHEA:22328"/>
        <dbReference type="ChEBI" id="CHEBI:15378"/>
        <dbReference type="ChEBI" id="CHEBI:33019"/>
        <dbReference type="ChEBI" id="CHEBI:37575"/>
        <dbReference type="ChEBI" id="CHEBI:57841"/>
        <dbReference type="ChEBI" id="CHEBI:58296"/>
        <dbReference type="EC" id="2.5.1.3"/>
    </reaction>
</comment>
<keyword evidence="11" id="KW-0784">Thiamine biosynthesis</keyword>
<reference evidence="16" key="2">
    <citation type="submission" date="2021-10" db="EMBL/GenBank/DDBJ databases">
        <title>Phylogenomics reveals ancestral predisposition of the termite-cultivated fungus Termitomyces towards a domesticated lifestyle.</title>
        <authorList>
            <person name="Auxier B."/>
            <person name="Grum-Grzhimaylo A."/>
            <person name="Cardenas M.E."/>
            <person name="Lodge J.D."/>
            <person name="Laessoe T."/>
            <person name="Pedersen O."/>
            <person name="Smith M.E."/>
            <person name="Kuyper T.W."/>
            <person name="Franco-Molano E.A."/>
            <person name="Baroni T.J."/>
            <person name="Aanen D.K."/>
        </authorList>
    </citation>
    <scope>NUCLEOTIDE SEQUENCE</scope>
    <source>
        <strain evidence="16">D49</strain>
    </source>
</reference>
<keyword evidence="9" id="KW-0067">ATP-binding</keyword>
<evidence type="ECO:0000256" key="3">
    <source>
        <dbReference type="ARBA" id="ARBA00004868"/>
    </source>
</evidence>
<dbReference type="PANTHER" id="PTHR20857">
    <property type="entry name" value="THIAMINE-PHOSPHATE PYROPHOSPHORYLASE"/>
    <property type="match status" value="1"/>
</dbReference>
<evidence type="ECO:0000256" key="9">
    <source>
        <dbReference type="ARBA" id="ARBA00022840"/>
    </source>
</evidence>
<dbReference type="NCBIfam" id="NF006830">
    <property type="entry name" value="PRK09355.1"/>
    <property type="match status" value="1"/>
</dbReference>
<dbReference type="CDD" id="cd00564">
    <property type="entry name" value="TMP_TenI"/>
    <property type="match status" value="1"/>
</dbReference>
<keyword evidence="6" id="KW-0479">Metal-binding</keyword>
<evidence type="ECO:0000259" key="15">
    <source>
        <dbReference type="Pfam" id="PF02581"/>
    </source>
</evidence>
<keyword evidence="5" id="KW-0808">Transferase</keyword>
<dbReference type="Proteomes" id="UP000717328">
    <property type="component" value="Unassembled WGS sequence"/>
</dbReference>
<dbReference type="Pfam" id="PF02581">
    <property type="entry name" value="TMP-TENI"/>
    <property type="match status" value="1"/>
</dbReference>
<evidence type="ECO:0000256" key="7">
    <source>
        <dbReference type="ARBA" id="ARBA00022741"/>
    </source>
</evidence>
<evidence type="ECO:0000313" key="16">
    <source>
        <dbReference type="EMBL" id="KAG5652357.1"/>
    </source>
</evidence>
<evidence type="ECO:0000313" key="17">
    <source>
        <dbReference type="Proteomes" id="UP000717328"/>
    </source>
</evidence>
<proteinExistence type="inferred from homology"/>
<dbReference type="Gene3D" id="3.20.20.70">
    <property type="entry name" value="Aldolase class I"/>
    <property type="match status" value="1"/>
</dbReference>
<dbReference type="InterPro" id="IPR036206">
    <property type="entry name" value="ThiamineP_synth_sf"/>
</dbReference>
<gene>
    <name evidence="16" type="ORF">H0H81_005334</name>
</gene>
<dbReference type="GO" id="GO:0005737">
    <property type="term" value="C:cytoplasm"/>
    <property type="evidence" value="ECO:0007669"/>
    <property type="project" value="TreeGrafter"/>
</dbReference>
<keyword evidence="7" id="KW-0547">Nucleotide-binding</keyword>
<comment type="pathway">
    <text evidence="3">Cofactor biosynthesis; thiamine diphosphate biosynthesis; 4-methyl-5-(2-phosphoethyl)-thiazole from 5-(2-hydroxyethyl)-4-methylthiazole: step 1/1.</text>
</comment>
<dbReference type="Gene3D" id="3.40.1190.20">
    <property type="match status" value="1"/>
</dbReference>
<evidence type="ECO:0000256" key="4">
    <source>
        <dbReference type="ARBA" id="ARBA00005165"/>
    </source>
</evidence>
<dbReference type="InterPro" id="IPR034291">
    <property type="entry name" value="TMP_synthase"/>
</dbReference>
<evidence type="ECO:0000256" key="11">
    <source>
        <dbReference type="ARBA" id="ARBA00022977"/>
    </source>
</evidence>
<evidence type="ECO:0000256" key="13">
    <source>
        <dbReference type="ARBA" id="ARBA00047851"/>
    </source>
</evidence>
<evidence type="ECO:0000256" key="8">
    <source>
        <dbReference type="ARBA" id="ARBA00022777"/>
    </source>
</evidence>
<dbReference type="InterPro" id="IPR000417">
    <property type="entry name" value="Hyethyz_kinase"/>
</dbReference>
<comment type="caution">
    <text evidence="16">The sequence shown here is derived from an EMBL/GenBank/DDBJ whole genome shotgun (WGS) entry which is preliminary data.</text>
</comment>
<evidence type="ECO:0000256" key="1">
    <source>
        <dbReference type="ARBA" id="ARBA00001771"/>
    </source>
</evidence>
<dbReference type="InterPro" id="IPR013785">
    <property type="entry name" value="Aldolase_TIM"/>
</dbReference>
<dbReference type="GO" id="GO:0000287">
    <property type="term" value="F:magnesium ion binding"/>
    <property type="evidence" value="ECO:0007669"/>
    <property type="project" value="InterPro"/>
</dbReference>
<dbReference type="NCBIfam" id="TIGR00693">
    <property type="entry name" value="thiE"/>
    <property type="match status" value="1"/>
</dbReference>
<name>A0A9P7GSI1_9AGAR</name>
<evidence type="ECO:0000256" key="10">
    <source>
        <dbReference type="ARBA" id="ARBA00022842"/>
    </source>
</evidence>
<comment type="pathway">
    <text evidence="4">Cofactor biosynthesis; thiamine diphosphate biosynthesis; thiamine phosphate from 4-amino-2-methyl-5-diphosphomethylpyrimidine and 4-methyl-5-(2-phosphoethyl)-thiazole: step 1/1.</text>
</comment>
<evidence type="ECO:0000256" key="12">
    <source>
        <dbReference type="ARBA" id="ARBA00047334"/>
    </source>
</evidence>
<sequence length="483" mass="50396">MSGTDYSIYLVTGRDLLPSGKFIEIAAKSKIICDRYNVPILINDRVDVALAIGAHGVHIGQSDMPVAQARALLPKGAVIGVSCNNEEHVRNAIRNKVDYIGIGAVWGTQTKQLTAPLVGVRGVGALLEVLDGTKIKAVAIGGIKSGNLLRTLHGSVSSTNHALDGVAVVSEIMGSLEPRQSTEKLSGIFKSFHAGPPMPLSNAGSDSFKSAILEKVAELMVSVRELNPLIHQITNTVVSTQSANITLALGGSPIMASEPQETEDLSRISTSLLINIGTMRSDGKQSMSTAGSAANRNRKPVVFDPVGIGANLLNTFQASVIKGNAGELAALANSNEVLTKGVDSLGSGFKDPISFVRTLARKERCVIVLTGPVDYISDGTTVVALCNGNEMMGRITGLGCVAGSSIATYCGVAFAQSPQEDEGKLVNGDMLLGAIAGILVLTVAGELAVAREDVKGPGTFLPALIDQLWVLQPEAVQSLARLE</sequence>
<dbReference type="GO" id="GO:0004417">
    <property type="term" value="F:hydroxyethylthiazole kinase activity"/>
    <property type="evidence" value="ECO:0007669"/>
    <property type="project" value="UniProtKB-EC"/>
</dbReference>
<dbReference type="HAMAP" id="MF_00228">
    <property type="entry name" value="Thz_kinase"/>
    <property type="match status" value="1"/>
</dbReference>
<dbReference type="OrthoDB" id="4994at2759"/>
<organism evidence="16 17">
    <name type="scientific">Sphagnurus paluster</name>
    <dbReference type="NCBI Taxonomy" id="117069"/>
    <lineage>
        <taxon>Eukaryota</taxon>
        <taxon>Fungi</taxon>
        <taxon>Dikarya</taxon>
        <taxon>Basidiomycota</taxon>
        <taxon>Agaricomycotina</taxon>
        <taxon>Agaricomycetes</taxon>
        <taxon>Agaricomycetidae</taxon>
        <taxon>Agaricales</taxon>
        <taxon>Tricholomatineae</taxon>
        <taxon>Lyophyllaceae</taxon>
        <taxon>Sphagnurus</taxon>
    </lineage>
</organism>
<reference evidence="16" key="1">
    <citation type="submission" date="2021-02" db="EMBL/GenBank/DDBJ databases">
        <authorList>
            <person name="Nieuwenhuis M."/>
            <person name="Van De Peppel L.J.J."/>
        </authorList>
    </citation>
    <scope>NUCLEOTIDE SEQUENCE</scope>
    <source>
        <strain evidence="16">D49</strain>
    </source>
</reference>
<dbReference type="InterPro" id="IPR029056">
    <property type="entry name" value="Ribokinase-like"/>
</dbReference>
<dbReference type="SUPFAM" id="SSF51391">
    <property type="entry name" value="Thiamin phosphate synthase"/>
    <property type="match status" value="1"/>
</dbReference>
<dbReference type="PANTHER" id="PTHR20857:SF23">
    <property type="entry name" value="THIAMINE BIOSYNTHETIC BIFUNCTIONAL ENZYME"/>
    <property type="match status" value="1"/>
</dbReference>